<comment type="caution">
    <text evidence="1">The sequence shown here is derived from an EMBL/GenBank/DDBJ whole genome shotgun (WGS) entry which is preliminary data.</text>
</comment>
<organism evidence="1">
    <name type="scientific">Sesamum latifolium</name>
    <dbReference type="NCBI Taxonomy" id="2727402"/>
    <lineage>
        <taxon>Eukaryota</taxon>
        <taxon>Viridiplantae</taxon>
        <taxon>Streptophyta</taxon>
        <taxon>Embryophyta</taxon>
        <taxon>Tracheophyta</taxon>
        <taxon>Spermatophyta</taxon>
        <taxon>Magnoliopsida</taxon>
        <taxon>eudicotyledons</taxon>
        <taxon>Gunneridae</taxon>
        <taxon>Pentapetalae</taxon>
        <taxon>asterids</taxon>
        <taxon>lamiids</taxon>
        <taxon>Lamiales</taxon>
        <taxon>Pedaliaceae</taxon>
        <taxon>Sesamum</taxon>
    </lineage>
</organism>
<protein>
    <submittedName>
        <fullName evidence="1">Uncharacterized protein</fullName>
    </submittedName>
</protein>
<evidence type="ECO:0000313" key="1">
    <source>
        <dbReference type="EMBL" id="KAL0443759.1"/>
    </source>
</evidence>
<gene>
    <name evidence="1" type="ORF">Slati_2098600</name>
</gene>
<dbReference type="EMBL" id="JACGWN010000007">
    <property type="protein sequence ID" value="KAL0443759.1"/>
    <property type="molecule type" value="Genomic_DNA"/>
</dbReference>
<proteinExistence type="predicted"/>
<reference evidence="1" key="1">
    <citation type="submission" date="2020-06" db="EMBL/GenBank/DDBJ databases">
        <authorList>
            <person name="Li T."/>
            <person name="Hu X."/>
            <person name="Zhang T."/>
            <person name="Song X."/>
            <person name="Zhang H."/>
            <person name="Dai N."/>
            <person name="Sheng W."/>
            <person name="Hou X."/>
            <person name="Wei L."/>
        </authorList>
    </citation>
    <scope>NUCLEOTIDE SEQUENCE</scope>
    <source>
        <strain evidence="1">KEN1</strain>
        <tissue evidence="1">Leaf</tissue>
    </source>
</reference>
<accession>A0AAW2WS17</accession>
<name>A0AAW2WS17_9LAMI</name>
<dbReference type="AlphaFoldDB" id="A0AAW2WS17"/>
<reference evidence="1" key="2">
    <citation type="journal article" date="2024" name="Plant">
        <title>Genomic evolution and insights into agronomic trait innovations of Sesamum species.</title>
        <authorList>
            <person name="Miao H."/>
            <person name="Wang L."/>
            <person name="Qu L."/>
            <person name="Liu H."/>
            <person name="Sun Y."/>
            <person name="Le M."/>
            <person name="Wang Q."/>
            <person name="Wei S."/>
            <person name="Zheng Y."/>
            <person name="Lin W."/>
            <person name="Duan Y."/>
            <person name="Cao H."/>
            <person name="Xiong S."/>
            <person name="Wang X."/>
            <person name="Wei L."/>
            <person name="Li C."/>
            <person name="Ma Q."/>
            <person name="Ju M."/>
            <person name="Zhao R."/>
            <person name="Li G."/>
            <person name="Mu C."/>
            <person name="Tian Q."/>
            <person name="Mei H."/>
            <person name="Zhang T."/>
            <person name="Gao T."/>
            <person name="Zhang H."/>
        </authorList>
    </citation>
    <scope>NUCLEOTIDE SEQUENCE</scope>
    <source>
        <strain evidence="1">KEN1</strain>
    </source>
</reference>
<sequence>MSLFKKGLEMFVALSRLHMSPTKSHLILSKSAQYNRDRLLRVLGFQEGQLPVRYPGLPLIASRLSLSDCKPFED</sequence>